<evidence type="ECO:0000313" key="2">
    <source>
        <dbReference type="Proteomes" id="UP001055811"/>
    </source>
</evidence>
<dbReference type="Proteomes" id="UP001055811">
    <property type="component" value="Linkage Group LG03"/>
</dbReference>
<proteinExistence type="predicted"/>
<comment type="caution">
    <text evidence="1">The sequence shown here is derived from an EMBL/GenBank/DDBJ whole genome shotgun (WGS) entry which is preliminary data.</text>
</comment>
<reference evidence="1 2" key="2">
    <citation type="journal article" date="2022" name="Mol. Ecol. Resour.">
        <title>The genomes of chicory, endive, great burdock and yacon provide insights into Asteraceae paleo-polyploidization history and plant inulin production.</title>
        <authorList>
            <person name="Fan W."/>
            <person name="Wang S."/>
            <person name="Wang H."/>
            <person name="Wang A."/>
            <person name="Jiang F."/>
            <person name="Liu H."/>
            <person name="Zhao H."/>
            <person name="Xu D."/>
            <person name="Zhang Y."/>
        </authorList>
    </citation>
    <scope>NUCLEOTIDE SEQUENCE [LARGE SCALE GENOMIC DNA]</scope>
    <source>
        <strain evidence="2">cv. Punajuju</strain>
        <tissue evidence="1">Leaves</tissue>
    </source>
</reference>
<accession>A0ACB9FBY1</accession>
<protein>
    <submittedName>
        <fullName evidence="1">Uncharacterized protein</fullName>
    </submittedName>
</protein>
<reference evidence="2" key="1">
    <citation type="journal article" date="2022" name="Mol. Ecol. Resour.">
        <title>The genomes of chicory, endive, great burdock and yacon provide insights into Asteraceae palaeo-polyploidization history and plant inulin production.</title>
        <authorList>
            <person name="Fan W."/>
            <person name="Wang S."/>
            <person name="Wang H."/>
            <person name="Wang A."/>
            <person name="Jiang F."/>
            <person name="Liu H."/>
            <person name="Zhao H."/>
            <person name="Xu D."/>
            <person name="Zhang Y."/>
        </authorList>
    </citation>
    <scope>NUCLEOTIDE SEQUENCE [LARGE SCALE GENOMIC DNA]</scope>
    <source>
        <strain evidence="2">cv. Punajuju</strain>
    </source>
</reference>
<dbReference type="EMBL" id="CM042011">
    <property type="protein sequence ID" value="KAI3768418.1"/>
    <property type="molecule type" value="Genomic_DNA"/>
</dbReference>
<organism evidence="1 2">
    <name type="scientific">Cichorium intybus</name>
    <name type="common">Chicory</name>
    <dbReference type="NCBI Taxonomy" id="13427"/>
    <lineage>
        <taxon>Eukaryota</taxon>
        <taxon>Viridiplantae</taxon>
        <taxon>Streptophyta</taxon>
        <taxon>Embryophyta</taxon>
        <taxon>Tracheophyta</taxon>
        <taxon>Spermatophyta</taxon>
        <taxon>Magnoliopsida</taxon>
        <taxon>eudicotyledons</taxon>
        <taxon>Gunneridae</taxon>
        <taxon>Pentapetalae</taxon>
        <taxon>asterids</taxon>
        <taxon>campanulids</taxon>
        <taxon>Asterales</taxon>
        <taxon>Asteraceae</taxon>
        <taxon>Cichorioideae</taxon>
        <taxon>Cichorieae</taxon>
        <taxon>Cichoriinae</taxon>
        <taxon>Cichorium</taxon>
    </lineage>
</organism>
<evidence type="ECO:0000313" key="1">
    <source>
        <dbReference type="EMBL" id="KAI3768418.1"/>
    </source>
</evidence>
<sequence length="343" mass="39097">MFSSNPFEHFASSINAFLPPNSFIDNEKDDLYNNHHHHTNPFVPGECCLHLYSPSPATDKLITSKQDSGGFEGLGLEQCNDEYNHVYGSEVSPRKKKKTSKKDHHSKIHTAQGPRDRRVRLSIDVARKFFYLQDLLGFDKASKTLDWLLNKSKIPIDELIQRKKHSSSAIPTDEYDVLYLETVNGGSDQQDNEQRKSTPRCVDTKRKKMKQKYKSEVPVNQSRVEARARARERTKEKLEIKKLDDGSKNVHGDCCSCCPGSPSSYLKLQSSFWSVADSENVHDDRFGESFMNEKISMLHSYQHSVDASNESSSNKFTGLRQYTAVHDRQRSNGGTSVLSLFKR</sequence>
<keyword evidence="2" id="KW-1185">Reference proteome</keyword>
<gene>
    <name evidence="1" type="ORF">L2E82_19082</name>
</gene>
<name>A0ACB9FBY1_CICIN</name>